<feature type="compositionally biased region" description="Basic and acidic residues" evidence="1">
    <location>
        <begin position="305"/>
        <end position="317"/>
    </location>
</feature>
<name>A0A9P6PS44_9FUNG</name>
<dbReference type="InterPro" id="IPR014848">
    <property type="entry name" value="Rgp1"/>
</dbReference>
<feature type="region of interest" description="Disordered" evidence="1">
    <location>
        <begin position="509"/>
        <end position="553"/>
    </location>
</feature>
<feature type="compositionally biased region" description="Low complexity" evidence="1">
    <location>
        <begin position="346"/>
        <end position="359"/>
    </location>
</feature>
<gene>
    <name evidence="2" type="ORF">DFQ27_007780</name>
</gene>
<evidence type="ECO:0008006" key="4">
    <source>
        <dbReference type="Google" id="ProtNLM"/>
    </source>
</evidence>
<feature type="compositionally biased region" description="Low complexity" evidence="1">
    <location>
        <begin position="185"/>
        <end position="197"/>
    </location>
</feature>
<feature type="compositionally biased region" description="Low complexity" evidence="1">
    <location>
        <begin position="252"/>
        <end position="290"/>
    </location>
</feature>
<accession>A0A9P6PS44</accession>
<reference evidence="2" key="1">
    <citation type="journal article" date="2020" name="Fungal Divers.">
        <title>Resolving the Mortierellaceae phylogeny through synthesis of multi-gene phylogenetics and phylogenomics.</title>
        <authorList>
            <person name="Vandepol N."/>
            <person name="Liber J."/>
            <person name="Desiro A."/>
            <person name="Na H."/>
            <person name="Kennedy M."/>
            <person name="Barry K."/>
            <person name="Grigoriev I.V."/>
            <person name="Miller A.N."/>
            <person name="O'Donnell K."/>
            <person name="Stajich J.E."/>
            <person name="Bonito G."/>
        </authorList>
    </citation>
    <scope>NUCLEOTIDE SEQUENCE</scope>
    <source>
        <strain evidence="2">BC1065</strain>
    </source>
</reference>
<dbReference type="Pfam" id="PF08737">
    <property type="entry name" value="Rgp1"/>
    <property type="match status" value="1"/>
</dbReference>
<keyword evidence="3" id="KW-1185">Reference proteome</keyword>
<evidence type="ECO:0000256" key="1">
    <source>
        <dbReference type="SAM" id="MobiDB-lite"/>
    </source>
</evidence>
<dbReference type="AlphaFoldDB" id="A0A9P6PS44"/>
<dbReference type="OrthoDB" id="1918at2759"/>
<proteinExistence type="predicted"/>
<feature type="compositionally biased region" description="Polar residues" evidence="1">
    <location>
        <begin position="527"/>
        <end position="553"/>
    </location>
</feature>
<feature type="region of interest" description="Disordered" evidence="1">
    <location>
        <begin position="808"/>
        <end position="855"/>
    </location>
</feature>
<evidence type="ECO:0000313" key="2">
    <source>
        <dbReference type="EMBL" id="KAG0252898.1"/>
    </source>
</evidence>
<feature type="compositionally biased region" description="Polar residues" evidence="1">
    <location>
        <begin position="110"/>
        <end position="125"/>
    </location>
</feature>
<feature type="compositionally biased region" description="Low complexity" evidence="1">
    <location>
        <begin position="216"/>
        <end position="245"/>
    </location>
</feature>
<sequence length="1051" mass="112809">MIEASETPLSMGPFNNFIAHRTLCSSPSTLLHLPRPVPGRRRSPRLSSSPTHFTFTSMPIAVKTTFSQDGVFFAGEKLYCTITLTNTAPSVSAREHAELASSLSRMAVSGTPNGRQRQSVPNGNGISHGIHMHKSLPYPPLPHQLVHAHSAPTSHAGSPAPPMARTQHPAAAPPLMSSESTIDRPLQQQQQQQQQKPSPQPPQQLQPPHLQPLSPPSSNESSSLQSTSLDLRASSPFSAGSEGSSQPATGFSSGQPSVSSPVSDQQSPDESPNPDTTTTSDQAQASAMSTFGPDAKNAMADAESTGDHEGQQQEEKQPAPPPAPEDNQSVSGQEDDQVVSVQAPEAPTSPTSPSSSAPSDWTQIQSPGLLGLASYMYRSASFSSLASAFGLSGSEQQQQEGQSVHQSSTPQPVGYPIDEKKLPAPPPQDRGDAESRSSGTVLSTTEIKSPDAEQNQGVQPNSEAAQAAGGGPIGLGLEMQRSESVRTTDSSNLSKVEESNTVLQVSENDRHYHHHHRRQQSSAAASDTQSIADESDLFQTPRPSLDYSTRSSMQSIRGPLPYYPGHGSSLLPQRRSSVMSGYSSYSSLVPGVPTKLEHLLWGSVQIVGQFIVDGSFIRQQGFETLKSKTMYRPTGGAGGGAVGGGTLGAASVGSGSLADWRDRANANRLFPVFSTPPSILFVDLQLAPGESASYTYEIELPAGLPPSHRGKTIRLAYNLVLGVQRGSVHTPAKSVQLPFRLFNNISERGDRPEYDMMSPVVLYKDTAATGVVGQDLDTGSSCKRDINPNLARKQFQDYVDELMRHVKKPENGGVRDGGGHVDQPQQQQQQLGTSPSRTRELTRRESDAYKDEEAANHAQTCLDRIAVLARSPSSASFDICKNNVPVAKLSLVKTRFKLGENVVGVVSFLDAEIATYQIAVTLETVEAIDAAYSCRSAQQVAKLTKKVHAELHESCIDTKRTSFSLCIPPTATPEFKTSALTLKWYLRVEFITGPPDQPRFKLTSVDERRSQYQAVDTLATESFDCSVPIAVYPTSFETGALFPSAMVFTLS</sequence>
<feature type="compositionally biased region" description="Basic and acidic residues" evidence="1">
    <location>
        <begin position="837"/>
        <end position="855"/>
    </location>
</feature>
<dbReference type="EMBL" id="JAAAJB010000621">
    <property type="protein sequence ID" value="KAG0252898.1"/>
    <property type="molecule type" value="Genomic_DNA"/>
</dbReference>
<comment type="caution">
    <text evidence="2">The sequence shown here is derived from an EMBL/GenBank/DDBJ whole genome shotgun (WGS) entry which is preliminary data.</text>
</comment>
<feature type="compositionally biased region" description="Pro residues" evidence="1">
    <location>
        <begin position="198"/>
        <end position="215"/>
    </location>
</feature>
<dbReference type="PANTHER" id="PTHR12507">
    <property type="entry name" value="REDUCED GROWTH PHENOTYPE 1 RGP1, YEAST -RELATED"/>
    <property type="match status" value="1"/>
</dbReference>
<feature type="region of interest" description="Disordered" evidence="1">
    <location>
        <begin position="389"/>
        <end position="476"/>
    </location>
</feature>
<feature type="compositionally biased region" description="Polar residues" evidence="1">
    <location>
        <begin position="487"/>
        <end position="500"/>
    </location>
</feature>
<feature type="compositionally biased region" description="Low complexity" evidence="1">
    <location>
        <begin position="389"/>
        <end position="408"/>
    </location>
</feature>
<feature type="region of interest" description="Disordered" evidence="1">
    <location>
        <begin position="481"/>
        <end position="500"/>
    </location>
</feature>
<evidence type="ECO:0000313" key="3">
    <source>
        <dbReference type="Proteomes" id="UP000807716"/>
    </source>
</evidence>
<protein>
    <recommendedName>
        <fullName evidence="4">Rgp1-domain-containing protein</fullName>
    </recommendedName>
</protein>
<organism evidence="2 3">
    <name type="scientific">Actinomortierella ambigua</name>
    <dbReference type="NCBI Taxonomy" id="1343610"/>
    <lineage>
        <taxon>Eukaryota</taxon>
        <taxon>Fungi</taxon>
        <taxon>Fungi incertae sedis</taxon>
        <taxon>Mucoromycota</taxon>
        <taxon>Mortierellomycotina</taxon>
        <taxon>Mortierellomycetes</taxon>
        <taxon>Mortierellales</taxon>
        <taxon>Mortierellaceae</taxon>
        <taxon>Actinomortierella</taxon>
    </lineage>
</organism>
<feature type="region of interest" description="Disordered" evidence="1">
    <location>
        <begin position="107"/>
        <end position="364"/>
    </location>
</feature>
<dbReference type="Proteomes" id="UP000807716">
    <property type="component" value="Unassembled WGS sequence"/>
</dbReference>
<feature type="compositionally biased region" description="Polar residues" evidence="1">
    <location>
        <begin position="436"/>
        <end position="464"/>
    </location>
</feature>